<dbReference type="EMBL" id="JACHWQ010000001">
    <property type="protein sequence ID" value="MBB2974954.1"/>
    <property type="molecule type" value="Genomic_DNA"/>
</dbReference>
<keyword evidence="2" id="KW-1185">Reference proteome</keyword>
<evidence type="ECO:0000313" key="1">
    <source>
        <dbReference type="EMBL" id="MBB2974954.1"/>
    </source>
</evidence>
<dbReference type="Proteomes" id="UP000529310">
    <property type="component" value="Unassembled WGS sequence"/>
</dbReference>
<accession>A0A7W4V1B7</accession>
<gene>
    <name evidence="1" type="ORF">FHX49_000495</name>
</gene>
<protein>
    <submittedName>
        <fullName evidence="1">Uncharacterized protein</fullName>
    </submittedName>
</protein>
<name>A0A7W4V1B7_9MICO</name>
<comment type="caution">
    <text evidence="1">The sequence shown here is derived from an EMBL/GenBank/DDBJ whole genome shotgun (WGS) entry which is preliminary data.</text>
</comment>
<sequence>MNPRFRVSSVFSLVTVGGVEGEFGEQEDVSDRPGSRPGFVGCSQLRQALRLVRQASPIIDVGLAVTG</sequence>
<reference evidence="1 2" key="1">
    <citation type="submission" date="2020-08" db="EMBL/GenBank/DDBJ databases">
        <title>Sequencing the genomes of 1000 actinobacteria strains.</title>
        <authorList>
            <person name="Klenk H.-P."/>
        </authorList>
    </citation>
    <scope>NUCLEOTIDE SEQUENCE [LARGE SCALE GENOMIC DNA]</scope>
    <source>
        <strain evidence="1 2">DSM 27099</strain>
    </source>
</reference>
<evidence type="ECO:0000313" key="2">
    <source>
        <dbReference type="Proteomes" id="UP000529310"/>
    </source>
</evidence>
<dbReference type="AlphaFoldDB" id="A0A7W4V1B7"/>
<proteinExistence type="predicted"/>
<organism evidence="1 2">
    <name type="scientific">Microbacterium endophyticum</name>
    <dbReference type="NCBI Taxonomy" id="1526412"/>
    <lineage>
        <taxon>Bacteria</taxon>
        <taxon>Bacillati</taxon>
        <taxon>Actinomycetota</taxon>
        <taxon>Actinomycetes</taxon>
        <taxon>Micrococcales</taxon>
        <taxon>Microbacteriaceae</taxon>
        <taxon>Microbacterium</taxon>
    </lineage>
</organism>